<feature type="region of interest" description="Disordered" evidence="3">
    <location>
        <begin position="328"/>
        <end position="406"/>
    </location>
</feature>
<dbReference type="SMART" id="SM00033">
    <property type="entry name" value="CH"/>
    <property type="match status" value="1"/>
</dbReference>
<evidence type="ECO:0000313" key="7">
    <source>
        <dbReference type="Proteomes" id="UP001066276"/>
    </source>
</evidence>
<dbReference type="Gene3D" id="1.10.418.10">
    <property type="entry name" value="Calponin-like domain"/>
    <property type="match status" value="1"/>
</dbReference>
<dbReference type="Pfam" id="PF00307">
    <property type="entry name" value="CH"/>
    <property type="match status" value="1"/>
</dbReference>
<dbReference type="SMART" id="SM00364">
    <property type="entry name" value="LRR_BAC"/>
    <property type="match status" value="4"/>
</dbReference>
<dbReference type="Pfam" id="PF13855">
    <property type="entry name" value="LRR_8"/>
    <property type="match status" value="2"/>
</dbReference>
<dbReference type="InterPro" id="IPR001715">
    <property type="entry name" value="CH_dom"/>
</dbReference>
<feature type="compositionally biased region" description="Basic and acidic residues" evidence="3">
    <location>
        <begin position="397"/>
        <end position="406"/>
    </location>
</feature>
<feature type="region of interest" description="Disordered" evidence="3">
    <location>
        <begin position="1"/>
        <end position="26"/>
    </location>
</feature>
<reference evidence="6" key="1">
    <citation type="journal article" date="2022" name="bioRxiv">
        <title>Sequencing and chromosome-scale assembly of the giantPleurodeles waltlgenome.</title>
        <authorList>
            <person name="Brown T."/>
            <person name="Elewa A."/>
            <person name="Iarovenko S."/>
            <person name="Subramanian E."/>
            <person name="Araus A.J."/>
            <person name="Petzold A."/>
            <person name="Susuki M."/>
            <person name="Suzuki K.-i.T."/>
            <person name="Hayashi T."/>
            <person name="Toyoda A."/>
            <person name="Oliveira C."/>
            <person name="Osipova E."/>
            <person name="Leigh N.D."/>
            <person name="Simon A."/>
            <person name="Yun M.H."/>
        </authorList>
    </citation>
    <scope>NUCLEOTIDE SEQUENCE</scope>
    <source>
        <strain evidence="6">20211129_DDA</strain>
        <tissue evidence="6">Liver</tissue>
    </source>
</reference>
<dbReference type="PANTHER" id="PTHR48051:SF64">
    <property type="entry name" value="LEUCINE RICH REPEATS AND CALPONIN HOMOLOGY DOMAIN CONTAINING 4"/>
    <property type="match status" value="1"/>
</dbReference>
<protein>
    <recommendedName>
        <fullName evidence="5">Calponin-homology (CH) domain-containing protein</fullName>
    </recommendedName>
</protein>
<feature type="compositionally biased region" description="Low complexity" evidence="3">
    <location>
        <begin position="535"/>
        <end position="551"/>
    </location>
</feature>
<dbReference type="PANTHER" id="PTHR48051">
    <property type="match status" value="1"/>
</dbReference>
<dbReference type="InterPro" id="IPR003591">
    <property type="entry name" value="Leu-rich_rpt_typical-subtyp"/>
</dbReference>
<evidence type="ECO:0000259" key="5">
    <source>
        <dbReference type="PROSITE" id="PS50021"/>
    </source>
</evidence>
<keyword evidence="4" id="KW-1133">Transmembrane helix</keyword>
<keyword evidence="4" id="KW-0812">Transmembrane</keyword>
<keyword evidence="7" id="KW-1185">Reference proteome</keyword>
<organism evidence="6 7">
    <name type="scientific">Pleurodeles waltl</name>
    <name type="common">Iberian ribbed newt</name>
    <dbReference type="NCBI Taxonomy" id="8319"/>
    <lineage>
        <taxon>Eukaryota</taxon>
        <taxon>Metazoa</taxon>
        <taxon>Chordata</taxon>
        <taxon>Craniata</taxon>
        <taxon>Vertebrata</taxon>
        <taxon>Euteleostomi</taxon>
        <taxon>Amphibia</taxon>
        <taxon>Batrachia</taxon>
        <taxon>Caudata</taxon>
        <taxon>Salamandroidea</taxon>
        <taxon>Salamandridae</taxon>
        <taxon>Pleurodelinae</taxon>
        <taxon>Pleurodeles</taxon>
    </lineage>
</organism>
<feature type="region of interest" description="Disordered" evidence="3">
    <location>
        <begin position="489"/>
        <end position="575"/>
    </location>
</feature>
<evidence type="ECO:0000256" key="2">
    <source>
        <dbReference type="ARBA" id="ARBA00022737"/>
    </source>
</evidence>
<feature type="transmembrane region" description="Helical" evidence="4">
    <location>
        <begin position="705"/>
        <end position="725"/>
    </location>
</feature>
<proteinExistence type="predicted"/>
<evidence type="ECO:0000256" key="3">
    <source>
        <dbReference type="SAM" id="MobiDB-lite"/>
    </source>
</evidence>
<dbReference type="InterPro" id="IPR032675">
    <property type="entry name" value="LRR_dom_sf"/>
</dbReference>
<dbReference type="Gene3D" id="3.80.10.10">
    <property type="entry name" value="Ribonuclease Inhibitor"/>
    <property type="match status" value="2"/>
</dbReference>
<dbReference type="InterPro" id="IPR001611">
    <property type="entry name" value="Leu-rich_rpt"/>
</dbReference>
<feature type="domain" description="Calponin-homology (CH)" evidence="5">
    <location>
        <begin position="579"/>
        <end position="695"/>
    </location>
</feature>
<evidence type="ECO:0000313" key="6">
    <source>
        <dbReference type="EMBL" id="KAJ1079988.1"/>
    </source>
</evidence>
<dbReference type="FunFam" id="3.80.10.10:FF:000007">
    <property type="entry name" value="Leucine-rich repeat and calponin homology domain-containing protein 1 isoform 3"/>
    <property type="match status" value="1"/>
</dbReference>
<dbReference type="PROSITE" id="PS50021">
    <property type="entry name" value="CH"/>
    <property type="match status" value="1"/>
</dbReference>
<dbReference type="SUPFAM" id="SSF52058">
    <property type="entry name" value="L domain-like"/>
    <property type="match status" value="1"/>
</dbReference>
<dbReference type="SUPFAM" id="SSF47576">
    <property type="entry name" value="Calponin-homology domain, CH-domain"/>
    <property type="match status" value="1"/>
</dbReference>
<keyword evidence="4" id="KW-0472">Membrane</keyword>
<feature type="region of interest" description="Disordered" evidence="3">
    <location>
        <begin position="427"/>
        <end position="471"/>
    </location>
</feature>
<feature type="compositionally biased region" description="Basic and acidic residues" evidence="3">
    <location>
        <begin position="366"/>
        <end position="382"/>
    </location>
</feature>
<dbReference type="EMBL" id="JANPWB010000016">
    <property type="protein sequence ID" value="KAJ1079988.1"/>
    <property type="molecule type" value="Genomic_DNA"/>
</dbReference>
<feature type="compositionally biased region" description="Polar residues" evidence="3">
    <location>
        <begin position="446"/>
        <end position="471"/>
    </location>
</feature>
<gene>
    <name evidence="6" type="ORF">NDU88_000210</name>
</gene>
<dbReference type="InterPro" id="IPR050216">
    <property type="entry name" value="LRR_domain-containing"/>
</dbReference>
<keyword evidence="2" id="KW-0677">Repeat</keyword>
<accession>A0AAV7KMW8</accession>
<feature type="compositionally biased region" description="Polar residues" evidence="3">
    <location>
        <begin position="497"/>
        <end position="526"/>
    </location>
</feature>
<dbReference type="InterPro" id="IPR036872">
    <property type="entry name" value="CH_dom_sf"/>
</dbReference>
<evidence type="ECO:0000256" key="1">
    <source>
        <dbReference type="ARBA" id="ARBA00022614"/>
    </source>
</evidence>
<dbReference type="SMART" id="SM00369">
    <property type="entry name" value="LRR_TYP"/>
    <property type="match status" value="5"/>
</dbReference>
<dbReference type="AlphaFoldDB" id="A0AAV7KMW8"/>
<dbReference type="PROSITE" id="PS51450">
    <property type="entry name" value="LRR"/>
    <property type="match status" value="2"/>
</dbReference>
<dbReference type="GO" id="GO:0005737">
    <property type="term" value="C:cytoplasm"/>
    <property type="evidence" value="ECO:0007669"/>
    <property type="project" value="TreeGrafter"/>
</dbReference>
<keyword evidence="1" id="KW-0433">Leucine-rich repeat</keyword>
<dbReference type="Proteomes" id="UP001066276">
    <property type="component" value="Chromosome 12"/>
</dbReference>
<comment type="caution">
    <text evidence="6">The sequence shown here is derived from an EMBL/GenBank/DDBJ whole genome shotgun (WGS) entry which is preliminary data.</text>
</comment>
<evidence type="ECO:0000256" key="4">
    <source>
        <dbReference type="SAM" id="Phobius"/>
    </source>
</evidence>
<sequence>MAVGDEPPGPASGSSRSTDKALEEAAASGALNLSGRKLKEFPQSARNHDLSDVTAADLSKNRFPEVPEDACQLISLESLSLYHNCLRSIPPAIVNLQALTHLNISRNQLSALPPYICSLPLKVLVASNNKLTSLPENIGTLSHLRQLDVSSNELQVLPAQMGVLESLRDLNIRRNQITVLPEELAELPLVRLDISCNRITRIPVCYRHLRHLQSILLDNNPLQSPPAQICLKGKIHIFKYLNIEACSKTVPDLPEFERVSRPTGFVNCLTDDFFQVRQYGGLDSGFNSVDSGSKRWSGNESADECSDLSFRIAELARDPKQLKEMRIGAADGDPEQIDYIDSSTNGEEEDDVKSDCGLQMNVPPEVKTKEEKLSPQRSDVGERAAGSSRIPSATSPGRDEITGVREERKITETLQIWQERERQQQQAIRNQAQEKKESLLRLTPRTVASSPQMQTTPTNKTPATSGAFSLCSGPSENGILVQNRLRSQSVDHAAPSSLPQTSPAEPSLPSELNPSQGSSGSLSAQKDTAAVQKPSSFLFRSSSRNSAKSSSGHNPVQGPPETAQTESKSPVRLRSPRNIVDEKALVAQLRKNIELRLNITLADEFGEALSNGAILCQLVNHLCPRAVSFIHVPSPAVPKLNMIKSRKNVENFLEACRKIGVPEVDLCLPSDILQANACSIQRTVNALLQMKDTTPATEPGAPCTFHFAGFGVFYVVVMLLCYVAYCKLSVF</sequence>
<name>A0AAV7KMW8_PLEWA</name>